<evidence type="ECO:0000313" key="6">
    <source>
        <dbReference type="Proteomes" id="UP001627408"/>
    </source>
</evidence>
<dbReference type="InterPro" id="IPR004089">
    <property type="entry name" value="MCPsignal_dom"/>
</dbReference>
<keyword evidence="6" id="KW-1185">Reference proteome</keyword>
<dbReference type="PRINTS" id="PR00260">
    <property type="entry name" value="CHEMTRNSDUCR"/>
</dbReference>
<dbReference type="PROSITE" id="PS50111">
    <property type="entry name" value="CHEMOTAXIS_TRANSDUC_2"/>
    <property type="match status" value="1"/>
</dbReference>
<dbReference type="PANTHER" id="PTHR32089">
    <property type="entry name" value="METHYL-ACCEPTING CHEMOTAXIS PROTEIN MCPB"/>
    <property type="match status" value="1"/>
</dbReference>
<dbReference type="Gene3D" id="1.10.287.950">
    <property type="entry name" value="Methyl-accepting chemotaxis protein"/>
    <property type="match status" value="1"/>
</dbReference>
<dbReference type="Proteomes" id="UP001627408">
    <property type="component" value="Unassembled WGS sequence"/>
</dbReference>
<proteinExistence type="inferred from homology"/>
<comment type="caution">
    <text evidence="5">The sequence shown here is derived from an EMBL/GenBank/DDBJ whole genome shotgun (WGS) entry which is preliminary data.</text>
</comment>
<dbReference type="SUPFAM" id="SSF58104">
    <property type="entry name" value="Methyl-accepting chemotaxis protein (MCP) signaling domain"/>
    <property type="match status" value="1"/>
</dbReference>
<dbReference type="EMBL" id="JBHDIY010000002">
    <property type="protein sequence ID" value="MFL4469524.1"/>
    <property type="molecule type" value="Genomic_DNA"/>
</dbReference>
<comment type="similarity">
    <text evidence="2">Belongs to the methyl-accepting chemotaxis (MCP) protein family.</text>
</comment>
<evidence type="ECO:0000259" key="4">
    <source>
        <dbReference type="PROSITE" id="PS50111"/>
    </source>
</evidence>
<dbReference type="Pfam" id="PF00015">
    <property type="entry name" value="MCPsignal"/>
    <property type="match status" value="1"/>
</dbReference>
<organism evidence="5 6">
    <name type="scientific">Tateyamaria armeniaca</name>
    <dbReference type="NCBI Taxonomy" id="2518930"/>
    <lineage>
        <taxon>Bacteria</taxon>
        <taxon>Pseudomonadati</taxon>
        <taxon>Pseudomonadota</taxon>
        <taxon>Alphaproteobacteria</taxon>
        <taxon>Rhodobacterales</taxon>
        <taxon>Roseobacteraceae</taxon>
        <taxon>Tateyamaria</taxon>
    </lineage>
</organism>
<feature type="domain" description="Methyl-accepting transducer" evidence="4">
    <location>
        <begin position="186"/>
        <end position="249"/>
    </location>
</feature>
<keyword evidence="1 3" id="KW-0807">Transducer</keyword>
<gene>
    <name evidence="5" type="ORF">ACERZ8_06450</name>
</gene>
<dbReference type="RefSeq" id="WP_407591374.1">
    <property type="nucleotide sequence ID" value="NZ_JBHDIY010000002.1"/>
</dbReference>
<evidence type="ECO:0000313" key="5">
    <source>
        <dbReference type="EMBL" id="MFL4469524.1"/>
    </source>
</evidence>
<accession>A0ABW8UV52</accession>
<name>A0ABW8UV52_9RHOB</name>
<dbReference type="InterPro" id="IPR004090">
    <property type="entry name" value="Chemotax_Me-accpt_rcpt"/>
</dbReference>
<dbReference type="PANTHER" id="PTHR32089:SF52">
    <property type="entry name" value="CHEMOTAXIS SIGNAL TRANSDUCTION SYSTEM METHYL ACCEPTING SENSORY TRANSDUCER WITH PAS SENSORY DOMAIN"/>
    <property type="match status" value="1"/>
</dbReference>
<reference evidence="5 6" key="1">
    <citation type="submission" date="2024-08" db="EMBL/GenBank/DDBJ databases">
        <title>Tateyamaria sp. nov., isolated from marine algae.</title>
        <authorList>
            <person name="Choi B.J."/>
            <person name="Kim J.M."/>
            <person name="Lee J.K."/>
            <person name="Choi D.G."/>
            <person name="Bayburt H."/>
            <person name="Baek J.H."/>
            <person name="Han D.M."/>
            <person name="Jeon C.O."/>
        </authorList>
    </citation>
    <scope>NUCLEOTIDE SEQUENCE [LARGE SCALE GENOMIC DNA]</scope>
    <source>
        <strain evidence="5 6">KMU-156</strain>
    </source>
</reference>
<evidence type="ECO:0000256" key="3">
    <source>
        <dbReference type="PROSITE-ProRule" id="PRU00284"/>
    </source>
</evidence>
<sequence>MNVQMPISDITDILGQQADATGIPARVELLRGVEMLRANCARVGLYAALGMLVEGEADFDHCTNGIRRAMPGVHAALDLLIGTQPVPGIDPSALEWVRSVGVEMKESCDTMRRFVAATSDLEQRHLDRSMTMEIVLHYTHFAAGDFNAHFAALVNRLGADLRSIREARQNGAEATGETARAALKEISEISRHVGLIAINASIEAAHVGDQGKGFAIIASEIRELSSKIEEANTRVQGQVDALIQTIEQS</sequence>
<evidence type="ECO:0000256" key="2">
    <source>
        <dbReference type="ARBA" id="ARBA00029447"/>
    </source>
</evidence>
<evidence type="ECO:0000256" key="1">
    <source>
        <dbReference type="ARBA" id="ARBA00023224"/>
    </source>
</evidence>
<protein>
    <submittedName>
        <fullName evidence="5">Methyl-accepting chemotaxis protein</fullName>
    </submittedName>
</protein>